<dbReference type="Proteomes" id="UP001610990">
    <property type="component" value="Unassembled WGS sequence"/>
</dbReference>
<dbReference type="PANTHER" id="PTHR43319">
    <property type="entry name" value="BETA-LACTAMASE-RELATED"/>
    <property type="match status" value="1"/>
</dbReference>
<sequence length="430" mass="46367">MADGFASVRDEFAAVAAEEGGDFAAQLVAYRHGERIVDLWTGPEITGDSLLGAFSATKGAAHLIVALLVQDGTLDLDQRVSHYWPEFAAAGKRNITLRELLSHRAGLVGADSGFTLEELSDDRIVAERLGGQRPYWRPGSTFGYHAMVIAALSGEVVRRSTGRTIQEHFAERVRVPYAVDVHLGLPADQESRFLNTQPMLATPERPAALAARATGANSLSGIAFNRNHPRNPEVWELPNFRTVRSLGPASLGGVASARGLARMYAAAISPPDGAAPLLKPGTAAAFAQIHSIGYDLVTREHKADGRRRPASGGPRRAGRRRGPGALPPARPDAPRRRLVRERCRGSAFDPAVSARHVDDARTDPLNLCGRQGLVGRDENLDQLAPEISGAQHVAHLVVRPVCLHGRAQRPRCQRIARELVPGRLVNEADL</sequence>
<feature type="domain" description="Beta-lactamase-related" evidence="2">
    <location>
        <begin position="24"/>
        <end position="270"/>
    </location>
</feature>
<dbReference type="InterPro" id="IPR001466">
    <property type="entry name" value="Beta-lactam-related"/>
</dbReference>
<accession>A0ABW7R779</accession>
<protein>
    <submittedName>
        <fullName evidence="3">Serine hydrolase domain-containing protein</fullName>
        <ecNumber evidence="3">3.-.-.-</ecNumber>
    </submittedName>
</protein>
<organism evidence="3 4">
    <name type="scientific">Streptomyces celluloflavus</name>
    <dbReference type="NCBI Taxonomy" id="58344"/>
    <lineage>
        <taxon>Bacteria</taxon>
        <taxon>Bacillati</taxon>
        <taxon>Actinomycetota</taxon>
        <taxon>Actinomycetes</taxon>
        <taxon>Kitasatosporales</taxon>
        <taxon>Streptomycetaceae</taxon>
        <taxon>Streptomyces</taxon>
    </lineage>
</organism>
<dbReference type="PANTHER" id="PTHR43319:SF3">
    <property type="entry name" value="BETA-LACTAMASE-RELATED DOMAIN-CONTAINING PROTEIN"/>
    <property type="match status" value="1"/>
</dbReference>
<evidence type="ECO:0000259" key="2">
    <source>
        <dbReference type="Pfam" id="PF00144"/>
    </source>
</evidence>
<evidence type="ECO:0000313" key="4">
    <source>
        <dbReference type="Proteomes" id="UP001610990"/>
    </source>
</evidence>
<dbReference type="GO" id="GO:0016787">
    <property type="term" value="F:hydrolase activity"/>
    <property type="evidence" value="ECO:0007669"/>
    <property type="project" value="UniProtKB-KW"/>
</dbReference>
<keyword evidence="4" id="KW-1185">Reference proteome</keyword>
<name>A0ABW7R779_9ACTN</name>
<dbReference type="InterPro" id="IPR012338">
    <property type="entry name" value="Beta-lactam/transpept-like"/>
</dbReference>
<feature type="compositionally biased region" description="Basic and acidic residues" evidence="1">
    <location>
        <begin position="298"/>
        <end position="307"/>
    </location>
</feature>
<dbReference type="SUPFAM" id="SSF56601">
    <property type="entry name" value="beta-lactamase/transpeptidase-like"/>
    <property type="match status" value="1"/>
</dbReference>
<dbReference type="EMBL" id="JBIRGH010000002">
    <property type="protein sequence ID" value="MFH8583897.1"/>
    <property type="molecule type" value="Genomic_DNA"/>
</dbReference>
<dbReference type="EC" id="3.-.-.-" evidence="3"/>
<proteinExistence type="predicted"/>
<dbReference type="Pfam" id="PF00144">
    <property type="entry name" value="Beta-lactamase"/>
    <property type="match status" value="1"/>
</dbReference>
<evidence type="ECO:0000313" key="3">
    <source>
        <dbReference type="EMBL" id="MFH8583897.1"/>
    </source>
</evidence>
<dbReference type="Gene3D" id="3.40.710.10">
    <property type="entry name" value="DD-peptidase/beta-lactamase superfamily"/>
    <property type="match status" value="1"/>
</dbReference>
<dbReference type="InterPro" id="IPR052907">
    <property type="entry name" value="Beta-lactamase/esterase"/>
</dbReference>
<evidence type="ECO:0000256" key="1">
    <source>
        <dbReference type="SAM" id="MobiDB-lite"/>
    </source>
</evidence>
<dbReference type="RefSeq" id="WP_397671466.1">
    <property type="nucleotide sequence ID" value="NZ_JBIRGH010000002.1"/>
</dbReference>
<gene>
    <name evidence="3" type="ORF">ACH4GP_05785</name>
</gene>
<comment type="caution">
    <text evidence="3">The sequence shown here is derived from an EMBL/GenBank/DDBJ whole genome shotgun (WGS) entry which is preliminary data.</text>
</comment>
<feature type="region of interest" description="Disordered" evidence="1">
    <location>
        <begin position="298"/>
        <end position="336"/>
    </location>
</feature>
<keyword evidence="3" id="KW-0378">Hydrolase</keyword>
<reference evidence="3 4" key="1">
    <citation type="submission" date="2024-10" db="EMBL/GenBank/DDBJ databases">
        <title>The Natural Products Discovery Center: Release of the First 8490 Sequenced Strains for Exploring Actinobacteria Biosynthetic Diversity.</title>
        <authorList>
            <person name="Kalkreuter E."/>
            <person name="Kautsar S.A."/>
            <person name="Yang D."/>
            <person name="Bader C.D."/>
            <person name="Teijaro C.N."/>
            <person name="Fluegel L."/>
            <person name="Davis C.M."/>
            <person name="Simpson J.R."/>
            <person name="Lauterbach L."/>
            <person name="Steele A.D."/>
            <person name="Gui C."/>
            <person name="Meng S."/>
            <person name="Li G."/>
            <person name="Viehrig K."/>
            <person name="Ye F."/>
            <person name="Su P."/>
            <person name="Kiefer A.F."/>
            <person name="Nichols A."/>
            <person name="Cepeda A.J."/>
            <person name="Yan W."/>
            <person name="Fan B."/>
            <person name="Jiang Y."/>
            <person name="Adhikari A."/>
            <person name="Zheng C.-J."/>
            <person name="Schuster L."/>
            <person name="Cowan T.M."/>
            <person name="Smanski M.J."/>
            <person name="Chevrette M.G."/>
            <person name="De Carvalho L.P.S."/>
            <person name="Shen B."/>
        </authorList>
    </citation>
    <scope>NUCLEOTIDE SEQUENCE [LARGE SCALE GENOMIC DNA]</scope>
    <source>
        <strain evidence="3 4">NPDC018013</strain>
    </source>
</reference>